<keyword evidence="2 5" id="KW-0378">Hydrolase</keyword>
<dbReference type="InterPro" id="IPR014016">
    <property type="entry name" value="UvrD-like_ATP-bd"/>
</dbReference>
<dbReference type="EMBL" id="JAGGLM010000006">
    <property type="protein sequence ID" value="MBP2032632.1"/>
    <property type="molecule type" value="Genomic_DNA"/>
</dbReference>
<evidence type="ECO:0000256" key="1">
    <source>
        <dbReference type="ARBA" id="ARBA00022741"/>
    </source>
</evidence>
<protein>
    <submittedName>
        <fullName evidence="8">DNA helicase-2/ATP-dependent DNA helicase PcrA</fullName>
        <ecNumber evidence="8">3.6.4.12</ecNumber>
    </submittedName>
</protein>
<name>A0ABS4KRH1_9CLOT</name>
<reference evidence="8 9" key="1">
    <citation type="submission" date="2021-03" db="EMBL/GenBank/DDBJ databases">
        <title>Genomic Encyclopedia of Type Strains, Phase IV (KMG-IV): sequencing the most valuable type-strain genomes for metagenomic binning, comparative biology and taxonomic classification.</title>
        <authorList>
            <person name="Goeker M."/>
        </authorList>
    </citation>
    <scope>NUCLEOTIDE SEQUENCE [LARGE SCALE GENOMIC DNA]</scope>
    <source>
        <strain evidence="8 9">DSM 28783</strain>
    </source>
</reference>
<evidence type="ECO:0000259" key="7">
    <source>
        <dbReference type="PROSITE" id="PS51198"/>
    </source>
</evidence>
<feature type="coiled-coil region" evidence="6">
    <location>
        <begin position="3"/>
        <end position="33"/>
    </location>
</feature>
<keyword evidence="6" id="KW-0175">Coiled coil</keyword>
<feature type="domain" description="UvrD-like helicase ATP-binding" evidence="7">
    <location>
        <begin position="209"/>
        <end position="566"/>
    </location>
</feature>
<keyword evidence="1 5" id="KW-0547">Nucleotide-binding</keyword>
<dbReference type="InterPro" id="IPR000212">
    <property type="entry name" value="DNA_helicase_UvrD/REP"/>
</dbReference>
<dbReference type="EC" id="3.6.4.12" evidence="8"/>
<proteinExistence type="predicted"/>
<evidence type="ECO:0000313" key="9">
    <source>
        <dbReference type="Proteomes" id="UP001519307"/>
    </source>
</evidence>
<comment type="caution">
    <text evidence="8">The sequence shown here is derived from an EMBL/GenBank/DDBJ whole genome shotgun (WGS) entry which is preliminary data.</text>
</comment>
<dbReference type="Proteomes" id="UP001519307">
    <property type="component" value="Unassembled WGS sequence"/>
</dbReference>
<evidence type="ECO:0000313" key="8">
    <source>
        <dbReference type="EMBL" id="MBP2032632.1"/>
    </source>
</evidence>
<dbReference type="PANTHER" id="PTHR11070:SF17">
    <property type="entry name" value="DNA HELICASE IV"/>
    <property type="match status" value="1"/>
</dbReference>
<sequence length="710" mass="83589">MKNSELENELKKEIEINNEKDKLSEVIKEINDQILMFISARKKVANFILNYREKSLEEYKYDEDKKIEYFNHELFIKEEQYKVIDKKLREFNILKDYPYFGKVDFEDKYGKENIYVGRFGITDMNECTPIVVDWRSPVSSLFYQDKLGEAKYNAPEGEEDVNIISKRQFIIKKGKLTGMFDSILNVKDQILQYVLSKNANEKLKNIVMTIQKEQDDLIRQPRKGVVVIDGVAGSGKTTIALHRVAYLLYNYRSELQNKVLIFGPNSIFMDYISTILPSLGEEGVEQTTFRKFASQIIEIDGIMDFKRYMENVLQNNCEFTKKIKYKRSMEYINAIDSLIDNLKKNYFKVSDVKFYNKVLVEKSEIEDMFNVYFKKMPLFKRSSRIIRIIYSKIKEERNIRVRKIQEGYNYLIKSMTEEELNINAANLEFKEKNEIRKVVEESLKIKNEQLNRLKNPDVIDIYNDFNGNQELIYEDLAPILYMKIELEGLKYKEHLRHIVIDEAQDYSPLEFIVIRRLTNCKSFTIVGDVSQSILPFKEQTAMINLENLFDDVDVKKFLLKTSYRSTNEIMKYADKYVSSNKLSVGVRNGEKVDEFKIDNLPELAEKIVKNIMELRDEGYESIAVICRSLKETEALSKLIQQKIHINVFDREYMIYSKGEIIIPSYFAKGLEFDAVIMIDNFSNDSEDKLKYIMCTRALHKLCVYKAHGVF</sequence>
<dbReference type="PANTHER" id="PTHR11070">
    <property type="entry name" value="UVRD / RECB / PCRA DNA HELICASE FAMILY MEMBER"/>
    <property type="match status" value="1"/>
</dbReference>
<dbReference type="GO" id="GO:0016787">
    <property type="term" value="F:hydrolase activity"/>
    <property type="evidence" value="ECO:0007669"/>
    <property type="project" value="UniProtKB-KW"/>
</dbReference>
<evidence type="ECO:0000256" key="4">
    <source>
        <dbReference type="ARBA" id="ARBA00022840"/>
    </source>
</evidence>
<evidence type="ECO:0000256" key="5">
    <source>
        <dbReference type="PROSITE-ProRule" id="PRU00560"/>
    </source>
</evidence>
<evidence type="ECO:0000256" key="2">
    <source>
        <dbReference type="ARBA" id="ARBA00022801"/>
    </source>
</evidence>
<dbReference type="RefSeq" id="WP_209701816.1">
    <property type="nucleotide sequence ID" value="NZ_JAGGLM010000006.1"/>
</dbReference>
<keyword evidence="3 5" id="KW-0347">Helicase</keyword>
<feature type="binding site" evidence="5">
    <location>
        <begin position="230"/>
        <end position="237"/>
    </location>
    <ligand>
        <name>ATP</name>
        <dbReference type="ChEBI" id="CHEBI:30616"/>
    </ligand>
</feature>
<dbReference type="InterPro" id="IPR027417">
    <property type="entry name" value="P-loop_NTPase"/>
</dbReference>
<gene>
    <name evidence="8" type="ORF">J2Z42_001306</name>
</gene>
<keyword evidence="9" id="KW-1185">Reference proteome</keyword>
<dbReference type="Gene3D" id="3.40.50.300">
    <property type="entry name" value="P-loop containing nucleotide triphosphate hydrolases"/>
    <property type="match status" value="2"/>
</dbReference>
<keyword evidence="4 5" id="KW-0067">ATP-binding</keyword>
<evidence type="ECO:0000256" key="6">
    <source>
        <dbReference type="SAM" id="Coils"/>
    </source>
</evidence>
<dbReference type="GO" id="GO:0003678">
    <property type="term" value="F:DNA helicase activity"/>
    <property type="evidence" value="ECO:0007669"/>
    <property type="project" value="UniProtKB-EC"/>
</dbReference>
<accession>A0ABS4KRH1</accession>
<evidence type="ECO:0000256" key="3">
    <source>
        <dbReference type="ARBA" id="ARBA00022806"/>
    </source>
</evidence>
<dbReference type="PROSITE" id="PS51198">
    <property type="entry name" value="UVRD_HELICASE_ATP_BIND"/>
    <property type="match status" value="1"/>
</dbReference>
<dbReference type="Pfam" id="PF00580">
    <property type="entry name" value="UvrD-helicase"/>
    <property type="match status" value="1"/>
</dbReference>
<organism evidence="8 9">
    <name type="scientific">Clostridium algifaecis</name>
    <dbReference type="NCBI Taxonomy" id="1472040"/>
    <lineage>
        <taxon>Bacteria</taxon>
        <taxon>Bacillati</taxon>
        <taxon>Bacillota</taxon>
        <taxon>Clostridia</taxon>
        <taxon>Eubacteriales</taxon>
        <taxon>Clostridiaceae</taxon>
        <taxon>Clostridium</taxon>
    </lineage>
</organism>
<dbReference type="SUPFAM" id="SSF52540">
    <property type="entry name" value="P-loop containing nucleoside triphosphate hydrolases"/>
    <property type="match status" value="1"/>
</dbReference>